<dbReference type="STRING" id="686832.A0A0C3C4B0"/>
<dbReference type="GO" id="GO:0043138">
    <property type="term" value="F:3'-5' DNA helicase activity"/>
    <property type="evidence" value="ECO:0007669"/>
    <property type="project" value="UniProtKB-EC"/>
</dbReference>
<dbReference type="InterPro" id="IPR011545">
    <property type="entry name" value="DEAD/DEAH_box_helicase_dom"/>
</dbReference>
<feature type="domain" description="Helicase C-terminal" evidence="10">
    <location>
        <begin position="293"/>
        <end position="450"/>
    </location>
</feature>
<dbReference type="GO" id="GO:0005737">
    <property type="term" value="C:cytoplasm"/>
    <property type="evidence" value="ECO:0007669"/>
    <property type="project" value="TreeGrafter"/>
</dbReference>
<evidence type="ECO:0000256" key="1">
    <source>
        <dbReference type="ARBA" id="ARBA00005446"/>
    </source>
</evidence>
<keyword evidence="5" id="KW-0413">Isomerase</keyword>
<evidence type="ECO:0000259" key="10">
    <source>
        <dbReference type="PROSITE" id="PS51194"/>
    </source>
</evidence>
<dbReference type="InterPro" id="IPR001650">
    <property type="entry name" value="Helicase_C-like"/>
</dbReference>
<protein>
    <recommendedName>
        <fullName evidence="7">DNA 3'-5' helicase</fullName>
        <ecNumber evidence="7">5.6.2.4</ecNumber>
    </recommendedName>
</protein>
<sequence length="638" mass="72612">MSADCDTVPSLTDKLSEARNSPPEDVINLISKLDLFSKLPTTFLDSLDAQDRIICLRATLLCYYVTKGTKIPREMQLRVVLADHHGKDYLVAAGTGSGKTLPIALNILLEDPAKCLKTITISPMKRLQTNHENDFNTEYGVATVKNVYDPKKRLPGKARHLIVTVEQLFKSREGHLPRLYVLVRNQGFQKLINRVNIDECHYIYTAGLPHHGLEAFRPAWGRVDEFKAVLSHAVKFGGFSATVTAPHIRKAVELKLLRPNYVFIHLTSNRSNTMYAKHEVTKSIDELSNYDCFLSDPFDLVAQPRVLIFVDNKDLACRISSYLDSRLPEELREKNIVMHYHSQMSVKYLQFAHKSFTQKNGPCHIMVATASQSVGVDFPNVKIVCTVGLPTTTVDNIQRGGRALRNSDKDALFVIFYEAWVYELDLDCFNEGDLLDPDRPRTKLRPNSQRCERAPFSSVMLVRKKKCIRRHFADYLVDTTPQALLYTTKFCCDSVEDHPEASAFNLQDFLPGRLPGNKPLSDPASVKASEKPKPKYRPLKNRPALDFRLIEWLTLEHSCDPLRAVRPPHLILSQTKRLILTRANPKEIQVPSDITSLLDETSEWSDEWANKIFNVIHQYDTDLSTLTSRQKGKKRKRS</sequence>
<evidence type="ECO:0000256" key="3">
    <source>
        <dbReference type="ARBA" id="ARBA00022840"/>
    </source>
</evidence>
<dbReference type="GO" id="GO:0005524">
    <property type="term" value="F:ATP binding"/>
    <property type="evidence" value="ECO:0007669"/>
    <property type="project" value="UniProtKB-KW"/>
</dbReference>
<accession>A0A0C3C4B0</accession>
<feature type="region of interest" description="Disordered" evidence="8">
    <location>
        <begin position="517"/>
        <end position="537"/>
    </location>
</feature>
<keyword evidence="3" id="KW-0067">ATP-binding</keyword>
<dbReference type="AlphaFoldDB" id="A0A0C3C4B0"/>
<dbReference type="PROSITE" id="PS51192">
    <property type="entry name" value="HELICASE_ATP_BIND_1"/>
    <property type="match status" value="1"/>
</dbReference>
<evidence type="ECO:0000256" key="2">
    <source>
        <dbReference type="ARBA" id="ARBA00022741"/>
    </source>
</evidence>
<reference evidence="12" key="2">
    <citation type="submission" date="2015-01" db="EMBL/GenBank/DDBJ databases">
        <title>Evolutionary Origins and Diversification of the Mycorrhizal Mutualists.</title>
        <authorList>
            <consortium name="DOE Joint Genome Institute"/>
            <consortium name="Mycorrhizal Genomics Consortium"/>
            <person name="Kohler A."/>
            <person name="Kuo A."/>
            <person name="Nagy L.G."/>
            <person name="Floudas D."/>
            <person name="Copeland A."/>
            <person name="Barry K.W."/>
            <person name="Cichocki N."/>
            <person name="Veneault-Fourrey C."/>
            <person name="LaButti K."/>
            <person name="Lindquist E.A."/>
            <person name="Lipzen A."/>
            <person name="Lundell T."/>
            <person name="Morin E."/>
            <person name="Murat C."/>
            <person name="Riley R."/>
            <person name="Ohm R."/>
            <person name="Sun H."/>
            <person name="Tunlid A."/>
            <person name="Henrissat B."/>
            <person name="Grigoriev I.V."/>
            <person name="Hibbett D.S."/>
            <person name="Martin F."/>
        </authorList>
    </citation>
    <scope>NUCLEOTIDE SEQUENCE [LARGE SCALE GENOMIC DNA]</scope>
    <source>
        <strain evidence="12">h7</strain>
    </source>
</reference>
<dbReference type="GO" id="GO:0009378">
    <property type="term" value="F:four-way junction helicase activity"/>
    <property type="evidence" value="ECO:0007669"/>
    <property type="project" value="TreeGrafter"/>
</dbReference>
<dbReference type="GO" id="GO:0003677">
    <property type="term" value="F:DNA binding"/>
    <property type="evidence" value="ECO:0007669"/>
    <property type="project" value="UniProtKB-KW"/>
</dbReference>
<dbReference type="PANTHER" id="PTHR13710:SF105">
    <property type="entry name" value="ATP-DEPENDENT DNA HELICASE Q1"/>
    <property type="match status" value="1"/>
</dbReference>
<dbReference type="OrthoDB" id="5952536at2759"/>
<dbReference type="Proteomes" id="UP000053424">
    <property type="component" value="Unassembled WGS sequence"/>
</dbReference>
<comment type="catalytic activity">
    <reaction evidence="6">
        <text>Couples ATP hydrolysis with the unwinding of duplex DNA by translocating in the 3'-5' direction.</text>
        <dbReference type="EC" id="5.6.2.4"/>
    </reaction>
</comment>
<dbReference type="Pfam" id="PF00270">
    <property type="entry name" value="DEAD"/>
    <property type="match status" value="1"/>
</dbReference>
<keyword evidence="12" id="KW-1185">Reference proteome</keyword>
<dbReference type="CDD" id="cd18785">
    <property type="entry name" value="SF2_C"/>
    <property type="match status" value="1"/>
</dbReference>
<organism evidence="11 12">
    <name type="scientific">Hebeloma cylindrosporum</name>
    <dbReference type="NCBI Taxonomy" id="76867"/>
    <lineage>
        <taxon>Eukaryota</taxon>
        <taxon>Fungi</taxon>
        <taxon>Dikarya</taxon>
        <taxon>Basidiomycota</taxon>
        <taxon>Agaricomycotina</taxon>
        <taxon>Agaricomycetes</taxon>
        <taxon>Agaricomycetidae</taxon>
        <taxon>Agaricales</taxon>
        <taxon>Agaricineae</taxon>
        <taxon>Hymenogastraceae</taxon>
        <taxon>Hebeloma</taxon>
    </lineage>
</organism>
<keyword evidence="2" id="KW-0547">Nucleotide-binding</keyword>
<evidence type="ECO:0000256" key="7">
    <source>
        <dbReference type="ARBA" id="ARBA00034808"/>
    </source>
</evidence>
<evidence type="ECO:0000256" key="8">
    <source>
        <dbReference type="SAM" id="MobiDB-lite"/>
    </source>
</evidence>
<dbReference type="SMART" id="SM00490">
    <property type="entry name" value="HELICc"/>
    <property type="match status" value="1"/>
</dbReference>
<proteinExistence type="inferred from homology"/>
<gene>
    <name evidence="11" type="ORF">M413DRAFT_30259</name>
</gene>
<dbReference type="PROSITE" id="PS51194">
    <property type="entry name" value="HELICASE_CTER"/>
    <property type="match status" value="1"/>
</dbReference>
<dbReference type="EMBL" id="KN831791">
    <property type="protein sequence ID" value="KIM38441.1"/>
    <property type="molecule type" value="Genomic_DNA"/>
</dbReference>
<evidence type="ECO:0000256" key="4">
    <source>
        <dbReference type="ARBA" id="ARBA00023125"/>
    </source>
</evidence>
<dbReference type="Gene3D" id="3.40.50.300">
    <property type="entry name" value="P-loop containing nucleotide triphosphate hydrolases"/>
    <property type="match status" value="2"/>
</dbReference>
<feature type="region of interest" description="Disordered" evidence="8">
    <location>
        <begin position="1"/>
        <end position="20"/>
    </location>
</feature>
<evidence type="ECO:0000259" key="9">
    <source>
        <dbReference type="PROSITE" id="PS51192"/>
    </source>
</evidence>
<evidence type="ECO:0000256" key="5">
    <source>
        <dbReference type="ARBA" id="ARBA00023235"/>
    </source>
</evidence>
<reference evidence="11 12" key="1">
    <citation type="submission" date="2014-04" db="EMBL/GenBank/DDBJ databases">
        <authorList>
            <consortium name="DOE Joint Genome Institute"/>
            <person name="Kuo A."/>
            <person name="Gay G."/>
            <person name="Dore J."/>
            <person name="Kohler A."/>
            <person name="Nagy L.G."/>
            <person name="Floudas D."/>
            <person name="Copeland A."/>
            <person name="Barry K.W."/>
            <person name="Cichocki N."/>
            <person name="Veneault-Fourrey C."/>
            <person name="LaButti K."/>
            <person name="Lindquist E.A."/>
            <person name="Lipzen A."/>
            <person name="Lundell T."/>
            <person name="Morin E."/>
            <person name="Murat C."/>
            <person name="Sun H."/>
            <person name="Tunlid A."/>
            <person name="Henrissat B."/>
            <person name="Grigoriev I.V."/>
            <person name="Hibbett D.S."/>
            <person name="Martin F."/>
            <person name="Nordberg H.P."/>
            <person name="Cantor M.N."/>
            <person name="Hua S.X."/>
        </authorList>
    </citation>
    <scope>NUCLEOTIDE SEQUENCE [LARGE SCALE GENOMIC DNA]</scope>
    <source>
        <strain evidence="12">h7</strain>
    </source>
</reference>
<dbReference type="PANTHER" id="PTHR13710">
    <property type="entry name" value="DNA HELICASE RECQ FAMILY MEMBER"/>
    <property type="match status" value="1"/>
</dbReference>
<dbReference type="GO" id="GO:0000724">
    <property type="term" value="P:double-strand break repair via homologous recombination"/>
    <property type="evidence" value="ECO:0007669"/>
    <property type="project" value="TreeGrafter"/>
</dbReference>
<dbReference type="InterPro" id="IPR014001">
    <property type="entry name" value="Helicase_ATP-bd"/>
</dbReference>
<dbReference type="SMART" id="SM00487">
    <property type="entry name" value="DEXDc"/>
    <property type="match status" value="1"/>
</dbReference>
<evidence type="ECO:0000256" key="6">
    <source>
        <dbReference type="ARBA" id="ARBA00034617"/>
    </source>
</evidence>
<dbReference type="EC" id="5.6.2.4" evidence="7"/>
<dbReference type="HOGENOM" id="CLU_019892_0_0_1"/>
<dbReference type="InterPro" id="IPR027417">
    <property type="entry name" value="P-loop_NTPase"/>
</dbReference>
<dbReference type="SUPFAM" id="SSF52540">
    <property type="entry name" value="P-loop containing nucleoside triphosphate hydrolases"/>
    <property type="match status" value="1"/>
</dbReference>
<keyword evidence="4" id="KW-0238">DNA-binding</keyword>
<dbReference type="GO" id="GO:0005694">
    <property type="term" value="C:chromosome"/>
    <property type="evidence" value="ECO:0007669"/>
    <property type="project" value="TreeGrafter"/>
</dbReference>
<feature type="domain" description="Helicase ATP-binding" evidence="9">
    <location>
        <begin position="80"/>
        <end position="261"/>
    </location>
</feature>
<comment type="similarity">
    <text evidence="1">Belongs to the helicase family. RecQ subfamily.</text>
</comment>
<name>A0A0C3C4B0_HEBCY</name>
<evidence type="ECO:0000313" key="12">
    <source>
        <dbReference type="Proteomes" id="UP000053424"/>
    </source>
</evidence>
<dbReference type="Pfam" id="PF00271">
    <property type="entry name" value="Helicase_C"/>
    <property type="match status" value="1"/>
</dbReference>
<evidence type="ECO:0000313" key="11">
    <source>
        <dbReference type="EMBL" id="KIM38441.1"/>
    </source>
</evidence>